<dbReference type="Pfam" id="PF24758">
    <property type="entry name" value="LRR_At5g56370"/>
    <property type="match status" value="1"/>
</dbReference>
<reference evidence="2" key="1">
    <citation type="submission" date="2023-07" db="EMBL/GenBank/DDBJ databases">
        <title>A chromosome-level genome assembly of Lolium multiflorum.</title>
        <authorList>
            <person name="Chen Y."/>
            <person name="Copetti D."/>
            <person name="Kolliker R."/>
            <person name="Studer B."/>
        </authorList>
    </citation>
    <scope>NUCLEOTIDE SEQUENCE</scope>
    <source>
        <strain evidence="2">02402/16</strain>
        <tissue evidence="2">Leaf</tissue>
    </source>
</reference>
<dbReference type="PANTHER" id="PTHR13318">
    <property type="entry name" value="PARTNER OF PAIRED, ISOFORM B-RELATED"/>
    <property type="match status" value="1"/>
</dbReference>
<comment type="caution">
    <text evidence="2">The sequence shown here is derived from an EMBL/GenBank/DDBJ whole genome shotgun (WGS) entry which is preliminary data.</text>
</comment>
<keyword evidence="3" id="KW-1185">Reference proteome</keyword>
<evidence type="ECO:0000313" key="2">
    <source>
        <dbReference type="EMBL" id="KAK1629612.1"/>
    </source>
</evidence>
<dbReference type="GO" id="GO:0019005">
    <property type="term" value="C:SCF ubiquitin ligase complex"/>
    <property type="evidence" value="ECO:0007669"/>
    <property type="project" value="TreeGrafter"/>
</dbReference>
<dbReference type="Gene3D" id="3.80.10.10">
    <property type="entry name" value="Ribonuclease Inhibitor"/>
    <property type="match status" value="1"/>
</dbReference>
<dbReference type="InterPro" id="IPR055411">
    <property type="entry name" value="LRR_FXL15/At3g58940/PEG3-like"/>
</dbReference>
<dbReference type="GO" id="GO:0031146">
    <property type="term" value="P:SCF-dependent proteasomal ubiquitin-dependent protein catabolic process"/>
    <property type="evidence" value="ECO:0007669"/>
    <property type="project" value="TreeGrafter"/>
</dbReference>
<gene>
    <name evidence="2" type="ORF">QYE76_003927</name>
</gene>
<name>A0AAD8VZQ1_LOLMU</name>
<dbReference type="InterPro" id="IPR032675">
    <property type="entry name" value="LRR_dom_sf"/>
</dbReference>
<dbReference type="EMBL" id="JAUUTY010000005">
    <property type="protein sequence ID" value="KAK1629612.1"/>
    <property type="molecule type" value="Genomic_DNA"/>
</dbReference>
<protein>
    <recommendedName>
        <fullName evidence="1">F-box/LRR-repeat protein 15/At3g58940/PEG3-like LRR domain-containing protein</fullName>
    </recommendedName>
</protein>
<dbReference type="SUPFAM" id="SSF52047">
    <property type="entry name" value="RNI-like"/>
    <property type="match status" value="1"/>
</dbReference>
<proteinExistence type="predicted"/>
<accession>A0AAD8VZQ1</accession>
<organism evidence="2 3">
    <name type="scientific">Lolium multiflorum</name>
    <name type="common">Italian ryegrass</name>
    <name type="synonym">Lolium perenne subsp. multiflorum</name>
    <dbReference type="NCBI Taxonomy" id="4521"/>
    <lineage>
        <taxon>Eukaryota</taxon>
        <taxon>Viridiplantae</taxon>
        <taxon>Streptophyta</taxon>
        <taxon>Embryophyta</taxon>
        <taxon>Tracheophyta</taxon>
        <taxon>Spermatophyta</taxon>
        <taxon>Magnoliopsida</taxon>
        <taxon>Liliopsida</taxon>
        <taxon>Poales</taxon>
        <taxon>Poaceae</taxon>
        <taxon>BOP clade</taxon>
        <taxon>Pooideae</taxon>
        <taxon>Poodae</taxon>
        <taxon>Poeae</taxon>
        <taxon>Poeae Chloroplast Group 2 (Poeae type)</taxon>
        <taxon>Loliodinae</taxon>
        <taxon>Loliinae</taxon>
        <taxon>Lolium</taxon>
    </lineage>
</organism>
<evidence type="ECO:0000259" key="1">
    <source>
        <dbReference type="Pfam" id="PF24758"/>
    </source>
</evidence>
<dbReference type="PANTHER" id="PTHR13318:SF92">
    <property type="entry name" value="F-BOX_LRR-REPEAT PROTEIN 8-RELATED"/>
    <property type="match status" value="1"/>
</dbReference>
<sequence>MPLYREPRYGKPSRDAAAANPISGIQEIASGPKRGIITEGSTSSCPLRIDAMVRNVIRGLASSDPITVPGPRLQSLSMKELYNGQHFSCLITSSPNLKTLKIIRCSGDWDPVLQTIPNNSALSKLHLEKLQVSDLGVAALCGLEVLYLAKAPEVTDAGLAALATKSPRLRKLHVDGWKANRIGDRGLAAVARKCASLQELVLIGVNLTPASLELIAANCPVLERLALCGSDTFGDAEISCVATKCASLRKLCIKACPVSDAGMDAARPAPVVKVKCPGCSRAGGCRGRRAGRNLTARRHRRVAC</sequence>
<dbReference type="AlphaFoldDB" id="A0AAD8VZQ1"/>
<evidence type="ECO:0000313" key="3">
    <source>
        <dbReference type="Proteomes" id="UP001231189"/>
    </source>
</evidence>
<feature type="domain" description="F-box/LRR-repeat protein 15/At3g58940/PEG3-like LRR" evidence="1">
    <location>
        <begin position="138"/>
        <end position="259"/>
    </location>
</feature>
<dbReference type="Proteomes" id="UP001231189">
    <property type="component" value="Unassembled WGS sequence"/>
</dbReference>